<dbReference type="AlphaFoldDB" id="A0A3A1Y9L2"/>
<dbReference type="InterPro" id="IPR042037">
    <property type="entry name" value="MukE_C"/>
</dbReference>
<dbReference type="EMBL" id="NRHC01000044">
    <property type="protein sequence ID" value="RIY32824.1"/>
    <property type="molecule type" value="Genomic_DNA"/>
</dbReference>
<evidence type="ECO:0000256" key="3">
    <source>
        <dbReference type="ARBA" id="ARBA00022829"/>
    </source>
</evidence>
<feature type="region of interest" description="Disordered" evidence="6">
    <location>
        <begin position="277"/>
        <end position="315"/>
    </location>
</feature>
<keyword evidence="5" id="KW-0131">Cell cycle</keyword>
<keyword evidence="3" id="KW-0159">Chromosome partition</keyword>
<sequence length="396" mass="44897">MNNNRASLSNKLIEALSSSLFPEIDTQLRAGKHICSEDMERHGFIHTYFTELDNFYRRYNVELIHAPEDFYYLRTKSTSIIGSSQLTELEMMVGKVLCLLYLSPERLAQQGIFTAQEVYDELTSLVDVERLVKIINPRSTGSDLDKAKLFEKIRSSLNRLARIGIISFLGRDKRDRFLIRNACFRFGAEVRSGEDAIAAQEKLVRSGEAVTPASIKLAEQAQQAKERQLARENGQDFGLDQVTPETSSGFTGQEQDEQDPSEQAYSNKHTLAQELDQEVDTDETEEELGALTTDSSLDTDLSSNSPAFEGKYNNAADDLAAEADEDFAEADEEFTNEDFADASQDDDLDDWLYDDQDEDYDDDEDDYFAEDDDLYEDDEQDEDDELYGDNPSFAKK</sequence>
<keyword evidence="4" id="KW-0226">DNA condensation</keyword>
<keyword evidence="1" id="KW-0963">Cytoplasm</keyword>
<evidence type="ECO:0000256" key="2">
    <source>
        <dbReference type="ARBA" id="ARBA00022618"/>
    </source>
</evidence>
<evidence type="ECO:0000256" key="1">
    <source>
        <dbReference type="ARBA" id="ARBA00022490"/>
    </source>
</evidence>
<protein>
    <submittedName>
        <fullName evidence="7">Chromosome partitioning protein MukE</fullName>
    </submittedName>
</protein>
<evidence type="ECO:0000256" key="5">
    <source>
        <dbReference type="ARBA" id="ARBA00023306"/>
    </source>
</evidence>
<feature type="compositionally biased region" description="Polar residues" evidence="6">
    <location>
        <begin position="243"/>
        <end position="253"/>
    </location>
</feature>
<dbReference type="GO" id="GO:0051301">
    <property type="term" value="P:cell division"/>
    <property type="evidence" value="ECO:0007669"/>
    <property type="project" value="UniProtKB-KW"/>
</dbReference>
<feature type="compositionally biased region" description="Low complexity" evidence="6">
    <location>
        <begin position="291"/>
        <end position="303"/>
    </location>
</feature>
<keyword evidence="8" id="KW-1185">Reference proteome</keyword>
<feature type="region of interest" description="Disordered" evidence="6">
    <location>
        <begin position="225"/>
        <end position="264"/>
    </location>
</feature>
<feature type="compositionally biased region" description="Acidic residues" evidence="6">
    <location>
        <begin position="327"/>
        <end position="387"/>
    </location>
</feature>
<dbReference type="GO" id="GO:0030261">
    <property type="term" value="P:chromosome condensation"/>
    <property type="evidence" value="ECO:0007669"/>
    <property type="project" value="UniProtKB-KW"/>
</dbReference>
<dbReference type="GO" id="GO:0005737">
    <property type="term" value="C:cytoplasm"/>
    <property type="evidence" value="ECO:0007669"/>
    <property type="project" value="InterPro"/>
</dbReference>
<accession>A0A3A1Y9L2</accession>
<dbReference type="GO" id="GO:0007059">
    <property type="term" value="P:chromosome segregation"/>
    <property type="evidence" value="ECO:0007669"/>
    <property type="project" value="UniProtKB-KW"/>
</dbReference>
<dbReference type="InterPro" id="IPR042038">
    <property type="entry name" value="MukE_N"/>
</dbReference>
<comment type="caution">
    <text evidence="7">The sequence shown here is derived from an EMBL/GenBank/DDBJ whole genome shotgun (WGS) entry which is preliminary data.</text>
</comment>
<feature type="compositionally biased region" description="Basic and acidic residues" evidence="6">
    <location>
        <begin position="225"/>
        <end position="234"/>
    </location>
</feature>
<proteinExistence type="predicted"/>
<reference evidence="7 8" key="1">
    <citation type="submission" date="2017-08" db="EMBL/GenBank/DDBJ databases">
        <title>Reclassification of Bisgaard taxon 37 and 44.</title>
        <authorList>
            <person name="Christensen H."/>
        </authorList>
    </citation>
    <scope>NUCLEOTIDE SEQUENCE [LARGE SCALE GENOMIC DNA]</scope>
    <source>
        <strain evidence="7 8">B96_3</strain>
    </source>
</reference>
<evidence type="ECO:0000313" key="7">
    <source>
        <dbReference type="EMBL" id="RIY32824.1"/>
    </source>
</evidence>
<dbReference type="Gene3D" id="1.10.10.2260">
    <property type="entry name" value="MukE-like family, C-terminal domain"/>
    <property type="match status" value="1"/>
</dbReference>
<keyword evidence="2" id="KW-0132">Cell division</keyword>
<evidence type="ECO:0000256" key="4">
    <source>
        <dbReference type="ARBA" id="ARBA00023067"/>
    </source>
</evidence>
<dbReference type="NCBIfam" id="NF003602">
    <property type="entry name" value="PRK05256.1"/>
    <property type="match status" value="1"/>
</dbReference>
<feature type="region of interest" description="Disordered" evidence="6">
    <location>
        <begin position="327"/>
        <end position="396"/>
    </location>
</feature>
<dbReference type="OrthoDB" id="6196648at2"/>
<dbReference type="Gene3D" id="1.10.10.2250">
    <property type="match status" value="1"/>
</dbReference>
<dbReference type="InterPro" id="IPR007385">
    <property type="entry name" value="Scp_MukE"/>
</dbReference>
<evidence type="ECO:0000313" key="8">
    <source>
        <dbReference type="Proteomes" id="UP000265691"/>
    </source>
</evidence>
<organism evidence="7 8">
    <name type="scientific">Psittacicella hinzii</name>
    <dbReference type="NCBI Taxonomy" id="2028575"/>
    <lineage>
        <taxon>Bacteria</taxon>
        <taxon>Pseudomonadati</taxon>
        <taxon>Pseudomonadota</taxon>
        <taxon>Gammaproteobacteria</taxon>
        <taxon>Pasteurellales</taxon>
        <taxon>Psittacicellaceae</taxon>
        <taxon>Psittacicella</taxon>
    </lineage>
</organism>
<name>A0A3A1Y9L2_9GAMM</name>
<gene>
    <name evidence="7" type="ORF">CKF54_04145</name>
</gene>
<feature type="compositionally biased region" description="Acidic residues" evidence="6">
    <location>
        <begin position="277"/>
        <end position="288"/>
    </location>
</feature>
<evidence type="ECO:0000256" key="6">
    <source>
        <dbReference type="SAM" id="MobiDB-lite"/>
    </source>
</evidence>
<dbReference type="Proteomes" id="UP000265691">
    <property type="component" value="Unassembled WGS sequence"/>
</dbReference>
<dbReference type="Pfam" id="PF04288">
    <property type="entry name" value="MukE"/>
    <property type="match status" value="1"/>
</dbReference>